<organism evidence="3 4">
    <name type="scientific">Nostocoides veronense</name>
    <dbReference type="NCBI Taxonomy" id="330836"/>
    <lineage>
        <taxon>Bacteria</taxon>
        <taxon>Bacillati</taxon>
        <taxon>Actinomycetota</taxon>
        <taxon>Actinomycetes</taxon>
        <taxon>Micrococcales</taxon>
        <taxon>Intrasporangiaceae</taxon>
        <taxon>Nostocoides</taxon>
    </lineage>
</organism>
<name>A0ABP4XLH0_9MICO</name>
<protein>
    <submittedName>
        <fullName evidence="3">Uncharacterized protein</fullName>
    </submittedName>
</protein>
<evidence type="ECO:0000313" key="4">
    <source>
        <dbReference type="Proteomes" id="UP001499938"/>
    </source>
</evidence>
<proteinExistence type="predicted"/>
<comment type="caution">
    <text evidence="3">The sequence shown here is derived from an EMBL/GenBank/DDBJ whole genome shotgun (WGS) entry which is preliminary data.</text>
</comment>
<feature type="signal peptide" evidence="2">
    <location>
        <begin position="1"/>
        <end position="25"/>
    </location>
</feature>
<feature type="compositionally biased region" description="Polar residues" evidence="1">
    <location>
        <begin position="33"/>
        <end position="53"/>
    </location>
</feature>
<evidence type="ECO:0000256" key="1">
    <source>
        <dbReference type="SAM" id="MobiDB-lite"/>
    </source>
</evidence>
<accession>A0ABP4XLH0</accession>
<evidence type="ECO:0000256" key="2">
    <source>
        <dbReference type="SAM" id="SignalP"/>
    </source>
</evidence>
<reference evidence="4" key="1">
    <citation type="journal article" date="2019" name="Int. J. Syst. Evol. Microbiol.">
        <title>The Global Catalogue of Microorganisms (GCM) 10K type strain sequencing project: providing services to taxonomists for standard genome sequencing and annotation.</title>
        <authorList>
            <consortium name="The Broad Institute Genomics Platform"/>
            <consortium name="The Broad Institute Genome Sequencing Center for Infectious Disease"/>
            <person name="Wu L."/>
            <person name="Ma J."/>
        </authorList>
    </citation>
    <scope>NUCLEOTIDE SEQUENCE [LARGE SCALE GENOMIC DNA]</scope>
    <source>
        <strain evidence="4">JCM 15592</strain>
    </source>
</reference>
<evidence type="ECO:0000313" key="3">
    <source>
        <dbReference type="EMBL" id="GAA1787542.1"/>
    </source>
</evidence>
<sequence length="289" mass="30017">MGSRINTSVTALAALAAAMTPAVLAAGGDAERPTTQQRISDTNARGLTPWKTLTTPTARGTKIVVSTTGNIISYVSPNQPAAQYEHIGVGAVGEGYVLCYTGQASSAYDTGDASSGFGAPTTNASQTSRKTLDNRLQLTQKFTLTPGSPTVPSNVLVTMSVKNLSGSPVNNVILRRQVDFDIDTGGAQGWAGFLSNHGRTLATVSAFHDPTEAPAGKESHGILMGVVQSAGTWYTRVTDSILDNTCNPTAAPLAANFVARGDYGDTIGFGMGTLNPGATKTVAIRYLRF</sequence>
<keyword evidence="4" id="KW-1185">Reference proteome</keyword>
<gene>
    <name evidence="3" type="ORF">GCM10009811_10840</name>
</gene>
<dbReference type="RefSeq" id="WP_344082284.1">
    <property type="nucleotide sequence ID" value="NZ_BAAAPO010000016.1"/>
</dbReference>
<keyword evidence="2" id="KW-0732">Signal</keyword>
<dbReference type="EMBL" id="BAAAPO010000016">
    <property type="protein sequence ID" value="GAA1787542.1"/>
    <property type="molecule type" value="Genomic_DNA"/>
</dbReference>
<feature type="region of interest" description="Disordered" evidence="1">
    <location>
        <begin position="27"/>
        <end position="53"/>
    </location>
</feature>
<dbReference type="Proteomes" id="UP001499938">
    <property type="component" value="Unassembled WGS sequence"/>
</dbReference>
<feature type="chain" id="PRO_5047279661" evidence="2">
    <location>
        <begin position="26"/>
        <end position="289"/>
    </location>
</feature>